<organism evidence="2 3">
    <name type="scientific">Tetragenococcus solitarius</name>
    <dbReference type="NCBI Taxonomy" id="71453"/>
    <lineage>
        <taxon>Bacteria</taxon>
        <taxon>Bacillati</taxon>
        <taxon>Bacillota</taxon>
        <taxon>Bacilli</taxon>
        <taxon>Lactobacillales</taxon>
        <taxon>Enterococcaceae</taxon>
        <taxon>Tetragenococcus</taxon>
    </lineage>
</organism>
<accession>A0ABP6KPZ5</accession>
<protein>
    <submittedName>
        <fullName evidence="2">ABC transporter permease</fullName>
    </submittedName>
</protein>
<keyword evidence="1" id="KW-1133">Transmembrane helix</keyword>
<feature type="transmembrane region" description="Helical" evidence="1">
    <location>
        <begin position="241"/>
        <end position="261"/>
    </location>
</feature>
<comment type="caution">
    <text evidence="2">The sequence shown here is derived from an EMBL/GenBank/DDBJ whole genome shotgun (WGS) entry which is preliminary data.</text>
</comment>
<feature type="transmembrane region" description="Helical" evidence="1">
    <location>
        <begin position="345"/>
        <end position="370"/>
    </location>
</feature>
<name>A0ABP6KPZ5_9ENTE</name>
<evidence type="ECO:0000256" key="1">
    <source>
        <dbReference type="SAM" id="Phobius"/>
    </source>
</evidence>
<sequence>MNEKIARWHLLFIQYCKRDWAKIIFWLFGLGLFSGGFVPAFEEIAKGQGLVGMFETMKNPAMISIVGPTPIEKAVDYTISAMYAHEMLLFCSLFAMIISTLHVISHTRKEEEQGLSEMVRSFQVGRQANSLAVIVETFVINLLLAFFISGFIMLFNVQSFDLEGALLFASAISLSGMLGAMLALVFAQLMSTSSGAVGSTLGFIGLLYILRAGSDVSNLDLSTLNPMGWTYLTYPFTENHWLPLLYSAILSVALFFFASFLENRRDMGTGYFPERGGKPEAKRTLLSIHGLLFRISRTTIISWLLACFILGATYGSIYGDMGVFLSSNELVEQMFSQEGSSIEASFTATIMSILVLLTTILPISLINKLFTEETSSRFSQIFSTKVSRTRLFMTTVCLAVVAGMVGVFLVSTGLGTAAIAATTGDFELQFNDFLAAGYNLFPALLFFVGIASVFLGWLPQLNKIVYVYLVYTFVLNYFKDILDLPEWINKTAIFNWPAEIPIESFDVTIFAVISVISLILIVIGWLGYRRRDLVENN</sequence>
<keyword evidence="1" id="KW-0472">Membrane</keyword>
<feature type="transmembrane region" description="Helical" evidence="1">
    <location>
        <begin position="300"/>
        <end position="325"/>
    </location>
</feature>
<feature type="transmembrane region" description="Helical" evidence="1">
    <location>
        <begin position="87"/>
        <end position="107"/>
    </location>
</feature>
<dbReference type="Proteomes" id="UP001501577">
    <property type="component" value="Unassembled WGS sequence"/>
</dbReference>
<keyword evidence="1" id="KW-0812">Transmembrane</keyword>
<feature type="transmembrane region" description="Helical" evidence="1">
    <location>
        <begin position="20"/>
        <end position="41"/>
    </location>
</feature>
<feature type="transmembrane region" description="Helical" evidence="1">
    <location>
        <begin position="440"/>
        <end position="458"/>
    </location>
</feature>
<feature type="transmembrane region" description="Helical" evidence="1">
    <location>
        <begin position="128"/>
        <end position="153"/>
    </location>
</feature>
<proteinExistence type="predicted"/>
<feature type="transmembrane region" description="Helical" evidence="1">
    <location>
        <begin position="165"/>
        <end position="187"/>
    </location>
</feature>
<reference evidence="3" key="1">
    <citation type="journal article" date="2019" name="Int. J. Syst. Evol. Microbiol.">
        <title>The Global Catalogue of Microorganisms (GCM) 10K type strain sequencing project: providing services to taxonomists for standard genome sequencing and annotation.</title>
        <authorList>
            <consortium name="The Broad Institute Genomics Platform"/>
            <consortium name="The Broad Institute Genome Sequencing Center for Infectious Disease"/>
            <person name="Wu L."/>
            <person name="Ma J."/>
        </authorList>
    </citation>
    <scope>NUCLEOTIDE SEQUENCE [LARGE SCALE GENOMIC DNA]</scope>
    <source>
        <strain evidence="3">JCM 8736</strain>
    </source>
</reference>
<keyword evidence="3" id="KW-1185">Reference proteome</keyword>
<feature type="transmembrane region" description="Helical" evidence="1">
    <location>
        <begin position="194"/>
        <end position="213"/>
    </location>
</feature>
<gene>
    <name evidence="2" type="ORF">GCM10019998_12480</name>
</gene>
<evidence type="ECO:0000313" key="3">
    <source>
        <dbReference type="Proteomes" id="UP001501577"/>
    </source>
</evidence>
<dbReference type="RefSeq" id="WP_068709704.1">
    <property type="nucleotide sequence ID" value="NZ_BAAAXQ010000039.1"/>
</dbReference>
<feature type="transmembrane region" description="Helical" evidence="1">
    <location>
        <begin position="391"/>
        <end position="420"/>
    </location>
</feature>
<evidence type="ECO:0000313" key="2">
    <source>
        <dbReference type="EMBL" id="GAA3017732.1"/>
    </source>
</evidence>
<feature type="transmembrane region" description="Helical" evidence="1">
    <location>
        <begin position="465"/>
        <end position="482"/>
    </location>
</feature>
<feature type="transmembrane region" description="Helical" evidence="1">
    <location>
        <begin position="507"/>
        <end position="528"/>
    </location>
</feature>
<dbReference type="EMBL" id="BAAAXQ010000039">
    <property type="protein sequence ID" value="GAA3017732.1"/>
    <property type="molecule type" value="Genomic_DNA"/>
</dbReference>